<feature type="domain" description="EGF-like" evidence="19">
    <location>
        <begin position="1778"/>
        <end position="1814"/>
    </location>
</feature>
<evidence type="ECO:0000256" key="12">
    <source>
        <dbReference type="ARBA" id="ARBA00023180"/>
    </source>
</evidence>
<name>A0A7R8Z2X7_HERIL</name>
<feature type="domain" description="EGF-like" evidence="19">
    <location>
        <begin position="1897"/>
        <end position="1934"/>
    </location>
</feature>
<feature type="disulfide bond" evidence="15">
    <location>
        <begin position="512"/>
        <end position="521"/>
    </location>
</feature>
<feature type="domain" description="EGF-like" evidence="19">
    <location>
        <begin position="211"/>
        <end position="247"/>
    </location>
</feature>
<accession>A0A7R8Z2X7</accession>
<dbReference type="PROSITE" id="PS01187">
    <property type="entry name" value="EGF_CA"/>
    <property type="match status" value="8"/>
</dbReference>
<dbReference type="InterPro" id="IPR013320">
    <property type="entry name" value="ConA-like_dom_sf"/>
</dbReference>
<dbReference type="FunFam" id="2.10.25.10:FF:000066">
    <property type="entry name" value="FAT atypical cadherin 4"/>
    <property type="match status" value="1"/>
</dbReference>
<dbReference type="FunFam" id="2.10.25.10:FF:000123">
    <property type="entry name" value="Crumbs homolog 1 (Drosophila)"/>
    <property type="match status" value="1"/>
</dbReference>
<feature type="domain" description="EGF-like" evidence="19">
    <location>
        <begin position="886"/>
        <end position="922"/>
    </location>
</feature>
<evidence type="ECO:0008006" key="22">
    <source>
        <dbReference type="Google" id="ProtNLM"/>
    </source>
</evidence>
<dbReference type="FunFam" id="2.10.25.10:FF:000122">
    <property type="entry name" value="Protein crumbs homolog 2"/>
    <property type="match status" value="1"/>
</dbReference>
<keyword evidence="7 17" id="KW-0732">Signal</keyword>
<dbReference type="Proteomes" id="UP000594454">
    <property type="component" value="Chromosome 6"/>
</dbReference>
<dbReference type="PANTHER" id="PTHR12916:SF9">
    <property type="entry name" value="NEUROGENIC LOCUS NOTCH HOMOLOG PROTEIN 1-RELATED"/>
    <property type="match status" value="1"/>
</dbReference>
<evidence type="ECO:0000259" key="19">
    <source>
        <dbReference type="PROSITE" id="PS50026"/>
    </source>
</evidence>
<evidence type="ECO:0000256" key="16">
    <source>
        <dbReference type="SAM" id="Phobius"/>
    </source>
</evidence>
<feature type="signal peptide" evidence="17">
    <location>
        <begin position="1"/>
        <end position="33"/>
    </location>
</feature>
<keyword evidence="10 16" id="KW-0472">Membrane</keyword>
<feature type="domain" description="EGF-like" evidence="19">
    <location>
        <begin position="332"/>
        <end position="369"/>
    </location>
</feature>
<dbReference type="FunFam" id="2.10.25.10:FF:000472">
    <property type="entry name" value="Uncharacterized protein, isoform A"/>
    <property type="match status" value="1"/>
</dbReference>
<dbReference type="Pfam" id="PF02210">
    <property type="entry name" value="Laminin_G_2"/>
    <property type="match status" value="1"/>
</dbReference>
<dbReference type="GO" id="GO:0008347">
    <property type="term" value="P:glial cell migration"/>
    <property type="evidence" value="ECO:0007669"/>
    <property type="project" value="UniProtKB-ARBA"/>
</dbReference>
<feature type="domain" description="EGF-like" evidence="19">
    <location>
        <begin position="487"/>
        <end position="522"/>
    </location>
</feature>
<comment type="similarity">
    <text evidence="14">Belongs to the Crumbs protein family.</text>
</comment>
<feature type="disulfide bond" evidence="15">
    <location>
        <begin position="2006"/>
        <end position="2015"/>
    </location>
</feature>
<feature type="disulfide bond" evidence="15">
    <location>
        <begin position="1728"/>
        <end position="1737"/>
    </location>
</feature>
<feature type="domain" description="EGF-like" evidence="19">
    <location>
        <begin position="409"/>
        <end position="445"/>
    </location>
</feature>
<feature type="domain" description="EGF-like" evidence="19">
    <location>
        <begin position="740"/>
        <end position="777"/>
    </location>
</feature>
<feature type="domain" description="EGF-like" evidence="19">
    <location>
        <begin position="529"/>
        <end position="559"/>
    </location>
</feature>
<dbReference type="FunFam" id="2.10.25.10:FF:000031">
    <property type="entry name" value="neurogenic locus notch homolog protein 3"/>
    <property type="match status" value="2"/>
</dbReference>
<evidence type="ECO:0000256" key="13">
    <source>
        <dbReference type="ARBA" id="ARBA00023273"/>
    </source>
</evidence>
<feature type="domain" description="EGF-like" evidence="19">
    <location>
        <begin position="1817"/>
        <end position="1858"/>
    </location>
</feature>
<feature type="disulfide bond" evidence="15">
    <location>
        <begin position="1208"/>
        <end position="1217"/>
    </location>
</feature>
<feature type="domain" description="EGF-like" evidence="19">
    <location>
        <begin position="1936"/>
        <end position="1974"/>
    </location>
</feature>
<dbReference type="SMART" id="SM00282">
    <property type="entry name" value="LamG"/>
    <property type="match status" value="4"/>
</dbReference>
<dbReference type="SMART" id="SM00179">
    <property type="entry name" value="EGF_CA"/>
    <property type="match status" value="26"/>
</dbReference>
<dbReference type="InterPro" id="IPR000742">
    <property type="entry name" value="EGF"/>
</dbReference>
<feature type="disulfide bond" evidence="15">
    <location>
        <begin position="1462"/>
        <end position="1471"/>
    </location>
</feature>
<feature type="disulfide bond" evidence="15">
    <location>
        <begin position="690"/>
        <end position="699"/>
    </location>
</feature>
<proteinExistence type="inferred from homology"/>
<feature type="domain" description="EGF-like" evidence="19">
    <location>
        <begin position="1182"/>
        <end position="1218"/>
    </location>
</feature>
<feature type="domain" description="EGF-like" evidence="19">
    <location>
        <begin position="664"/>
        <end position="700"/>
    </location>
</feature>
<dbReference type="GO" id="GO:0048598">
    <property type="term" value="P:embryonic morphogenesis"/>
    <property type="evidence" value="ECO:0007669"/>
    <property type="project" value="UniProtKB-ARBA"/>
</dbReference>
<feature type="disulfide bond" evidence="15">
    <location>
        <begin position="728"/>
        <end position="737"/>
    </location>
</feature>
<dbReference type="SUPFAM" id="SSF57184">
    <property type="entry name" value="Growth factor receptor domain"/>
    <property type="match status" value="1"/>
</dbReference>
<dbReference type="FunFam" id="2.10.25.10:FF:000004">
    <property type="entry name" value="Neurogenic locus notch 1"/>
    <property type="match status" value="1"/>
</dbReference>
<dbReference type="GO" id="GO:0005911">
    <property type="term" value="C:cell-cell junction"/>
    <property type="evidence" value="ECO:0007669"/>
    <property type="project" value="UniProtKB-ARBA"/>
</dbReference>
<evidence type="ECO:0000256" key="1">
    <source>
        <dbReference type="ARBA" id="ARBA00004247"/>
    </source>
</evidence>
<keyword evidence="5 15" id="KW-0245">EGF-like domain</keyword>
<dbReference type="EMBL" id="LR899014">
    <property type="protein sequence ID" value="CAD7093333.1"/>
    <property type="molecule type" value="Genomic_DNA"/>
</dbReference>
<dbReference type="Pfam" id="PF00008">
    <property type="entry name" value="EGF"/>
    <property type="match status" value="16"/>
</dbReference>
<feature type="domain" description="EGF-like" evidence="19">
    <location>
        <begin position="1704"/>
        <end position="1738"/>
    </location>
</feature>
<dbReference type="PROSITE" id="PS01186">
    <property type="entry name" value="EGF_2"/>
    <property type="match status" value="15"/>
</dbReference>
<dbReference type="GO" id="GO:0010160">
    <property type="term" value="P:formation of animal organ boundary"/>
    <property type="evidence" value="ECO:0007669"/>
    <property type="project" value="UniProtKB-ARBA"/>
</dbReference>
<dbReference type="GO" id="GO:0010631">
    <property type="term" value="P:epithelial cell migration"/>
    <property type="evidence" value="ECO:0007669"/>
    <property type="project" value="UniProtKB-ARBA"/>
</dbReference>
<keyword evidence="8" id="KW-0677">Repeat</keyword>
<feature type="disulfide bond" evidence="15">
    <location>
        <begin position="549"/>
        <end position="558"/>
    </location>
</feature>
<evidence type="ECO:0000256" key="4">
    <source>
        <dbReference type="ARBA" id="ARBA00022475"/>
    </source>
</evidence>
<feature type="disulfide bond" evidence="15">
    <location>
        <begin position="1862"/>
        <end position="1872"/>
    </location>
</feature>
<dbReference type="GO" id="GO:0022407">
    <property type="term" value="P:regulation of cell-cell adhesion"/>
    <property type="evidence" value="ECO:0007669"/>
    <property type="project" value="UniProtKB-ARBA"/>
</dbReference>
<feature type="disulfide bond" evidence="15">
    <location>
        <begin position="237"/>
        <end position="246"/>
    </location>
</feature>
<evidence type="ECO:0000259" key="18">
    <source>
        <dbReference type="PROSITE" id="PS50025"/>
    </source>
</evidence>
<dbReference type="FunFam" id="2.10.25.10:FF:000100">
    <property type="entry name" value="neurogenic locus notch homolog protein 3"/>
    <property type="match status" value="1"/>
</dbReference>
<dbReference type="InterPro" id="IPR013032">
    <property type="entry name" value="EGF-like_CS"/>
</dbReference>
<dbReference type="InterPro" id="IPR009030">
    <property type="entry name" value="Growth_fac_rcpt_cys_sf"/>
</dbReference>
<dbReference type="GO" id="GO:0048568">
    <property type="term" value="P:embryonic organ development"/>
    <property type="evidence" value="ECO:0007669"/>
    <property type="project" value="UniProtKB-ARBA"/>
</dbReference>
<dbReference type="CDD" id="cd00054">
    <property type="entry name" value="EGF_CA"/>
    <property type="match status" value="20"/>
</dbReference>
<keyword evidence="12" id="KW-0325">Glycoprotein</keyword>
<dbReference type="InterPro" id="IPR001881">
    <property type="entry name" value="EGF-like_Ca-bd_dom"/>
</dbReference>
<dbReference type="PANTHER" id="PTHR12916">
    <property type="entry name" value="CYTOCHROME C OXIDASE POLYPEPTIDE VIC-2"/>
    <property type="match status" value="1"/>
</dbReference>
<feature type="disulfide bond" evidence="15">
    <location>
        <begin position="993"/>
        <end position="1002"/>
    </location>
</feature>
<dbReference type="FunCoup" id="A0A7R8Z2X7">
    <property type="interactions" value="320"/>
</dbReference>
<dbReference type="GO" id="GO:0016358">
    <property type="term" value="P:dendrite development"/>
    <property type="evidence" value="ECO:0007669"/>
    <property type="project" value="UniProtKB-ARBA"/>
</dbReference>
<dbReference type="GO" id="GO:0043226">
    <property type="term" value="C:organelle"/>
    <property type="evidence" value="ECO:0007669"/>
    <property type="project" value="UniProtKB-ARBA"/>
</dbReference>
<feature type="domain" description="EGF-like" evidence="19">
    <location>
        <begin position="1859"/>
        <end position="1895"/>
    </location>
</feature>
<feature type="disulfide bond" evidence="15">
    <location>
        <begin position="614"/>
        <end position="623"/>
    </location>
</feature>
<dbReference type="FunFam" id="2.10.25.10:FF:000279">
    <property type="entry name" value="Neurogenic locus notch 1"/>
    <property type="match status" value="1"/>
</dbReference>
<evidence type="ECO:0000256" key="9">
    <source>
        <dbReference type="ARBA" id="ARBA00022989"/>
    </source>
</evidence>
<feature type="domain" description="Laminin G" evidence="18">
    <location>
        <begin position="1225"/>
        <end position="1440"/>
    </location>
</feature>
<dbReference type="Pfam" id="PF12661">
    <property type="entry name" value="hEGF"/>
    <property type="match status" value="4"/>
</dbReference>
<dbReference type="Pfam" id="PF07645">
    <property type="entry name" value="EGF_CA"/>
    <property type="match status" value="2"/>
</dbReference>
<evidence type="ECO:0000256" key="6">
    <source>
        <dbReference type="ARBA" id="ARBA00022692"/>
    </source>
</evidence>
<feature type="disulfide bond" evidence="15">
    <location>
        <begin position="652"/>
        <end position="661"/>
    </location>
</feature>
<dbReference type="FunFam" id="2.10.25.10:FF:000208">
    <property type="entry name" value="Crumbs 2, cell polarity complex component"/>
    <property type="match status" value="1"/>
</dbReference>
<feature type="domain" description="EGF-like" evidence="19">
    <location>
        <begin position="779"/>
        <end position="815"/>
    </location>
</feature>
<feature type="domain" description="EGF-like" evidence="19">
    <location>
        <begin position="702"/>
        <end position="738"/>
    </location>
</feature>
<comment type="subcellular location">
    <subcellularLocation>
        <location evidence="1">Apical cell membrane</location>
        <topology evidence="1">Single-pass type I membrane protein</topology>
    </subcellularLocation>
    <subcellularLocation>
        <location evidence="2">Cell projection</location>
    </subcellularLocation>
</comment>
<feature type="disulfide bond" evidence="15">
    <location>
        <begin position="301"/>
        <end position="318"/>
    </location>
</feature>
<dbReference type="CDD" id="cd00110">
    <property type="entry name" value="LamG"/>
    <property type="match status" value="2"/>
</dbReference>
<dbReference type="GO" id="GO:0007163">
    <property type="term" value="P:establishment or maintenance of cell polarity"/>
    <property type="evidence" value="ECO:0007669"/>
    <property type="project" value="UniProtKB-ARBA"/>
</dbReference>
<evidence type="ECO:0000256" key="17">
    <source>
        <dbReference type="SAM" id="SignalP"/>
    </source>
</evidence>
<dbReference type="InterPro" id="IPR018097">
    <property type="entry name" value="EGF_Ca-bd_CS"/>
</dbReference>
<feature type="disulfide bond" evidence="15">
    <location>
        <begin position="874"/>
        <end position="883"/>
    </location>
</feature>
<feature type="disulfide bond" evidence="15">
    <location>
        <begin position="1964"/>
        <end position="1973"/>
    </location>
</feature>
<dbReference type="InterPro" id="IPR000152">
    <property type="entry name" value="EGF-type_Asp/Asn_hydroxyl_site"/>
</dbReference>
<feature type="disulfide bond" evidence="15">
    <location>
        <begin position="805"/>
        <end position="814"/>
    </location>
</feature>
<dbReference type="FunFam" id="2.10.25.10:FF:000327">
    <property type="entry name" value="neurogenic locus notch homolog protein 4"/>
    <property type="match status" value="2"/>
</dbReference>
<dbReference type="InParanoid" id="A0A7R8Z2X7"/>
<dbReference type="GO" id="GO:0051240">
    <property type="term" value="P:positive regulation of multicellular organismal process"/>
    <property type="evidence" value="ECO:0007669"/>
    <property type="project" value="UniProtKB-ARBA"/>
</dbReference>
<feature type="disulfide bond" evidence="15">
    <location>
        <begin position="397"/>
        <end position="406"/>
    </location>
</feature>
<feature type="domain" description="EGF-like" evidence="19">
    <location>
        <begin position="626"/>
        <end position="662"/>
    </location>
</feature>
<dbReference type="GO" id="GO:0048732">
    <property type="term" value="P:gland development"/>
    <property type="evidence" value="ECO:0007669"/>
    <property type="project" value="UniProtKB-ARBA"/>
</dbReference>
<feature type="disulfide bond" evidence="15">
    <location>
        <begin position="1766"/>
        <end position="1775"/>
    </location>
</feature>
<feature type="domain" description="EGF-like" evidence="19">
    <location>
        <begin position="1975"/>
        <end position="2016"/>
    </location>
</feature>
<feature type="transmembrane region" description="Helical" evidence="16">
    <location>
        <begin position="2029"/>
        <end position="2053"/>
    </location>
</feature>
<dbReference type="SMART" id="SM00181">
    <property type="entry name" value="EGF"/>
    <property type="match status" value="29"/>
</dbReference>
<evidence type="ECO:0000256" key="15">
    <source>
        <dbReference type="PROSITE-ProRule" id="PRU00076"/>
    </source>
</evidence>
<dbReference type="Gene3D" id="2.10.25.10">
    <property type="entry name" value="Laminin"/>
    <property type="match status" value="27"/>
</dbReference>
<dbReference type="GO" id="GO:0032991">
    <property type="term" value="C:protein-containing complex"/>
    <property type="evidence" value="ECO:0007669"/>
    <property type="project" value="UniProtKB-ARBA"/>
</dbReference>
<organism evidence="20 21">
    <name type="scientific">Hermetia illucens</name>
    <name type="common">Black soldier fly</name>
    <dbReference type="NCBI Taxonomy" id="343691"/>
    <lineage>
        <taxon>Eukaryota</taxon>
        <taxon>Metazoa</taxon>
        <taxon>Ecdysozoa</taxon>
        <taxon>Arthropoda</taxon>
        <taxon>Hexapoda</taxon>
        <taxon>Insecta</taxon>
        <taxon>Pterygota</taxon>
        <taxon>Neoptera</taxon>
        <taxon>Endopterygota</taxon>
        <taxon>Diptera</taxon>
        <taxon>Brachycera</taxon>
        <taxon>Stratiomyomorpha</taxon>
        <taxon>Stratiomyidae</taxon>
        <taxon>Hermetiinae</taxon>
        <taxon>Hermetia</taxon>
    </lineage>
</organism>
<dbReference type="FunFam" id="2.10.25.10:FF:000172">
    <property type="entry name" value="FAT atypical cadherin 3"/>
    <property type="match status" value="1"/>
</dbReference>
<evidence type="ECO:0000256" key="10">
    <source>
        <dbReference type="ARBA" id="ARBA00023136"/>
    </source>
</evidence>
<dbReference type="SUPFAM" id="SSF57196">
    <property type="entry name" value="EGF/Laminin"/>
    <property type="match status" value="21"/>
</dbReference>
<dbReference type="GO" id="GO:0009986">
    <property type="term" value="C:cell surface"/>
    <property type="evidence" value="ECO:0007669"/>
    <property type="project" value="UniProtKB-ARBA"/>
</dbReference>
<feature type="domain" description="EGF-like" evidence="19">
    <location>
        <begin position="589"/>
        <end position="624"/>
    </location>
</feature>
<dbReference type="GO" id="GO:0048565">
    <property type="term" value="P:digestive tract development"/>
    <property type="evidence" value="ECO:0007669"/>
    <property type="project" value="UniProtKB-ARBA"/>
</dbReference>
<reference evidence="20 21" key="1">
    <citation type="submission" date="2020-11" db="EMBL/GenBank/DDBJ databases">
        <authorList>
            <person name="Wallbank WR R."/>
            <person name="Pardo Diaz C."/>
            <person name="Kozak K."/>
            <person name="Martin S."/>
            <person name="Jiggins C."/>
            <person name="Moest M."/>
            <person name="Warren A I."/>
            <person name="Generalovic N T."/>
            <person name="Byers J.R.P. K."/>
            <person name="Montejo-Kovacevich G."/>
            <person name="Yen C E."/>
        </authorList>
    </citation>
    <scope>NUCLEOTIDE SEQUENCE [LARGE SCALE GENOMIC DNA]</scope>
</reference>
<feature type="domain" description="EGF-like" evidence="19">
    <location>
        <begin position="371"/>
        <end position="407"/>
    </location>
</feature>
<feature type="disulfide bond" evidence="15">
    <location>
        <begin position="1848"/>
        <end position="1857"/>
    </location>
</feature>
<feature type="domain" description="EGF-like" evidence="19">
    <location>
        <begin position="1436"/>
        <end position="1472"/>
    </location>
</feature>
<feature type="disulfide bond" evidence="15">
    <location>
        <begin position="491"/>
        <end position="501"/>
    </location>
</feature>
<evidence type="ECO:0000256" key="8">
    <source>
        <dbReference type="ARBA" id="ARBA00022737"/>
    </source>
</evidence>
<keyword evidence="13" id="KW-0966">Cell projection</keyword>
<evidence type="ECO:0000256" key="2">
    <source>
        <dbReference type="ARBA" id="ARBA00004316"/>
    </source>
</evidence>
<dbReference type="GO" id="GO:0007548">
    <property type="term" value="P:sex differentiation"/>
    <property type="evidence" value="ECO:0007669"/>
    <property type="project" value="UniProtKB-ARBA"/>
</dbReference>
<feature type="disulfide bond" evidence="15">
    <location>
        <begin position="1804"/>
        <end position="1813"/>
    </location>
</feature>
<dbReference type="GO" id="GO:0043005">
    <property type="term" value="C:neuron projection"/>
    <property type="evidence" value="ECO:0007669"/>
    <property type="project" value="UniProtKB-ARBA"/>
</dbReference>
<feature type="chain" id="PRO_5030625127" description="Protein crumbs" evidence="17">
    <location>
        <begin position="34"/>
        <end position="2092"/>
    </location>
</feature>
<feature type="disulfide bond" evidence="15">
    <location>
        <begin position="912"/>
        <end position="921"/>
    </location>
</feature>
<evidence type="ECO:0000313" key="20">
    <source>
        <dbReference type="EMBL" id="CAD7093333.1"/>
    </source>
</evidence>
<dbReference type="FunFam" id="2.60.120.200:FF:000143">
    <property type="entry name" value="Crumbs, isoform D"/>
    <property type="match status" value="1"/>
</dbReference>
<keyword evidence="9 16" id="KW-1133">Transmembrane helix</keyword>
<dbReference type="InterPro" id="IPR049883">
    <property type="entry name" value="NOTCH1_EGF-like"/>
</dbReference>
<dbReference type="PROSITE" id="PS00022">
    <property type="entry name" value="EGF_1"/>
    <property type="match status" value="25"/>
</dbReference>
<feature type="domain" description="EGF-like" evidence="19">
    <location>
        <begin position="962"/>
        <end position="1003"/>
    </location>
</feature>
<feature type="disulfide bond" evidence="15">
    <location>
        <begin position="320"/>
        <end position="329"/>
    </location>
</feature>
<dbReference type="FunFam" id="2.10.25.10:FF:000575">
    <property type="entry name" value="Crumbs, isoform C"/>
    <property type="match status" value="1"/>
</dbReference>
<evidence type="ECO:0000313" key="21">
    <source>
        <dbReference type="Proteomes" id="UP000594454"/>
    </source>
</evidence>
<protein>
    <recommendedName>
        <fullName evidence="22">Protein crumbs</fullName>
    </recommendedName>
</protein>
<dbReference type="FunFam" id="2.10.25.10:FF:000039">
    <property type="entry name" value="Crumbs cell polarity complex component 1"/>
    <property type="match status" value="1"/>
</dbReference>
<dbReference type="GO" id="GO:0048608">
    <property type="term" value="P:reproductive structure development"/>
    <property type="evidence" value="ECO:0007669"/>
    <property type="project" value="UniProtKB-ARBA"/>
</dbReference>
<feature type="domain" description="EGF-like" evidence="19">
    <location>
        <begin position="1740"/>
        <end position="1776"/>
    </location>
</feature>
<keyword evidence="21" id="KW-1185">Reference proteome</keyword>
<dbReference type="PROSITE" id="PS50026">
    <property type="entry name" value="EGF_3"/>
    <property type="match status" value="28"/>
</dbReference>
<dbReference type="PROSITE" id="PS50025">
    <property type="entry name" value="LAM_G_DOMAIN"/>
    <property type="match status" value="3"/>
</dbReference>
<dbReference type="SUPFAM" id="SSF49899">
    <property type="entry name" value="Concanavalin A-like lectins/glucanases"/>
    <property type="match status" value="4"/>
</dbReference>
<comment type="caution">
    <text evidence="15">Lacks conserved residue(s) required for the propagation of feature annotation.</text>
</comment>
<keyword evidence="6 16" id="KW-0812">Transmembrane</keyword>
<feature type="domain" description="EGF-like" evidence="19">
    <location>
        <begin position="924"/>
        <end position="960"/>
    </location>
</feature>
<dbReference type="Pfam" id="PF00054">
    <property type="entry name" value="Laminin_G_1"/>
    <property type="match status" value="2"/>
</dbReference>
<evidence type="ECO:0000256" key="3">
    <source>
        <dbReference type="ARBA" id="ARBA00022473"/>
    </source>
</evidence>
<dbReference type="GO" id="GO:0050877">
    <property type="term" value="P:nervous system process"/>
    <property type="evidence" value="ECO:0007669"/>
    <property type="project" value="UniProtKB-ARBA"/>
</dbReference>
<feature type="disulfide bond" evidence="15">
    <location>
        <begin position="435"/>
        <end position="444"/>
    </location>
</feature>
<feature type="domain" description="EGF-like" evidence="19">
    <location>
        <begin position="817"/>
        <end position="884"/>
    </location>
</feature>
<keyword evidence="11 15" id="KW-1015">Disulfide bond</keyword>
<dbReference type="PROSITE" id="PS00010">
    <property type="entry name" value="ASX_HYDROXYL"/>
    <property type="match status" value="16"/>
</dbReference>
<dbReference type="OrthoDB" id="283575at2759"/>
<dbReference type="Gene3D" id="2.60.120.200">
    <property type="match status" value="4"/>
</dbReference>
<feature type="disulfide bond" evidence="15">
    <location>
        <begin position="950"/>
        <end position="959"/>
    </location>
</feature>
<sequence>MLFGIEAVVLRPPSPPTISLLVCLALLPILSLGSNVDSKEVYLNGSAYLRLFTPMPIWGHSAISLRSCRGGEILTQRYNRQQLQLTVSKDNVTVSLDVPQKSVQAIIPERLLDNKWHTIEFLYQYGNLHLIIDHKSTIIANSTYNSLFLTNQEVKNEAAVLILGNKYSGCLLHGPGLIFNSSAIHAQGVEFGPCPMAPGPCGDIDVISPVVIDHCRNYPCMKYGTCLSKQDGYECHCTPRYAGKNCEVDTGPPCASQPCQHGGVCVEDLRGDFQCNCPSKYVGRYCEIEISVHPLCEKNPCLNNGTCRVPPGGKNFECDCILGFSGSRCETDLNDCESQPCQHNGRCVDEIGKFSCDCSNTGYAGPLCQDNVDECLMNPCLNNGVCFDTYGSYICDCPPGYGGKNCSDEINNCLLQPCQHGGSCKEVKGSFECICQQGYSGLFCEQGPPCPSCPIDSECVGGQCVCKPGSTGLIGYCVPTETPKSDESNACSSLCRNGATCLGTVSNFTCVCASGFTGLHCEYPSASAFQEDCPCMNGGSCLPNQTCLCRPGFEGSRCERIEICSSANCPEPMVCFGGACICPENMNCDLPCHSSPCQNNGTCRNKGDNYECLCTEGWTGTNCEQDIDECASLPTCGNGICINNKGSFRCYCEPGYTGVRCDTDVDECLSLPCKNGATCINKINDYECTCLPGYTGKVCDIDIDECATNPCSKGSTCIDSIANFTCVCMPGMTGQLCEIDIDDCESQPCLNGGRCIDKLDGFECNCSSTGYTGDVCQINIDECQSNPCENGARCVDMINDYQCTCFPGYTGKNCETDIDECESSPCQYNGQCLEKSNMTLYKLYNQPDGMKHNLPASFAQPFSYENASGYECVCVPGITGKNCETNINECDSNPCSKYGTCNDGVGTYTCECEPGFEGLQCEKEIDECDKYMPCEHGTCIDQRDDYTCDCDSMYGGKNCSVLLTGCANSPCMHDGTCKPYLVNETDHKFNCTCPHGYQGAICDKITTMSLVKSSLITVHTNRDEGYDINLEFKTTLPNGILAFGTGNAYSYILELVNGRLNLHSSLLNKWEGVFIGSGLNDSKWQRVFVAINSSHLVLSANEEQTIYPINSYEGTNGSHTTFPDTYLGGTIPNLSSYLRHLTHNPSSFVGCMQDVVINGQWVFPNETVEPVKLVNVETECPREEQCKKDPCNSNGECKDLWYTFSCTCHRPHLGRTCKFNITAATFGHENTTRTAVIVKTSDSAKRAIRSILDISMFIRTRQSSGQVFYLGSDPNKDNTNVGTGSDSFVSAKLHGGELLVKIKFTGTPEAYTVGGNKLDNGYNHLIQVVRNLTLVQVKLNGTEYFRKTLSSTGQLDAEVLYLGGPPPGLDGAELNLSKEEQDKIYFKGIIQDVQVSNGSHAMAVQFYPLNETEVTIPPPFGEVVIDTTSVLKGEVSDDLCRQQPCLHGAECKNTWNDIECTCPRGYKGKYCQDIQFCELNKCPGEGVCQNLDDGFECITNMTFQGNEENPLSFAFYPRDPLLQEMTPLKPTIEISYRTKTGGTLLYVQDGEMYFEIAVYKDQVTLQWKLSSDLPETHRFHKEETTFDWNRIYIRMQDNMLDAGWKGWEESTDQSPLIATRIDGNAFLQLFSGENMIYLGGMPATEANQITKGPNSGAIFKGCLGEARVGDLLLPYFPYLDVYSDNVQNRSLFKLNNTRPEEGCILCFEQDCKNSGHCKNPSEEYACECSPGYEGDDCSLNIDECLTANCTNNSTCIDGIASYSCVCLPGYEGDLCEYEINECLSMPCHNGGACTDLVAGFSCNCTEEYAGPQCDILKLVTCDNNPCHNGSTCLDGYNSTTGNNFTCVCMPGLQGPFCDMPFCKVQPCKNGFCLSGEPLQPPKCQCSIGYTGKYCEIEINECESQPCQNNGQCIDSIGSFECNCTNTGFNGVLCENDIDECVMERISCGGKGLCINTRGSFKCQCPEDTCGPNCDQVDMCAYSDICQNGGVCIEDCKEFESDYICNCTEEFTGKNCTESAALQESSPTDIAIIVVPVVVVLLAIGGALLGAFIVMARNKRATRGTYSPSAQEYCNPRLEMDNVLKPPPEERLI</sequence>
<dbReference type="FunFam" id="2.10.25.10:FF:000080">
    <property type="entry name" value="Neurogenic locus notch 1"/>
    <property type="match status" value="1"/>
</dbReference>
<evidence type="ECO:0000256" key="5">
    <source>
        <dbReference type="ARBA" id="ARBA00022536"/>
    </source>
</evidence>
<feature type="domain" description="EGF-like" evidence="19">
    <location>
        <begin position="292"/>
        <end position="330"/>
    </location>
</feature>
<dbReference type="GO" id="GO:0007498">
    <property type="term" value="P:mesoderm development"/>
    <property type="evidence" value="ECO:0007669"/>
    <property type="project" value="UniProtKB-ARBA"/>
</dbReference>
<dbReference type="GO" id="GO:0016324">
    <property type="term" value="C:apical plasma membrane"/>
    <property type="evidence" value="ECO:0007669"/>
    <property type="project" value="UniProtKB-SubCell"/>
</dbReference>
<dbReference type="GO" id="GO:0048667">
    <property type="term" value="P:cell morphogenesis involved in neuron differentiation"/>
    <property type="evidence" value="ECO:0007669"/>
    <property type="project" value="UniProtKB-ARBA"/>
</dbReference>
<dbReference type="GO" id="GO:0005509">
    <property type="term" value="F:calcium ion binding"/>
    <property type="evidence" value="ECO:0007669"/>
    <property type="project" value="InterPro"/>
</dbReference>
<dbReference type="GO" id="GO:0001764">
    <property type="term" value="P:neuron migration"/>
    <property type="evidence" value="ECO:0007669"/>
    <property type="project" value="UniProtKB-ARBA"/>
</dbReference>
<feature type="disulfide bond" evidence="15">
    <location>
        <begin position="277"/>
        <end position="286"/>
    </location>
</feature>
<feature type="disulfide bond" evidence="15">
    <location>
        <begin position="1885"/>
        <end position="1894"/>
    </location>
</feature>
<evidence type="ECO:0000256" key="7">
    <source>
        <dbReference type="ARBA" id="ARBA00022729"/>
    </source>
</evidence>
<keyword evidence="4" id="KW-1003">Cell membrane</keyword>
<feature type="domain" description="Laminin G" evidence="18">
    <location>
        <begin position="1005"/>
        <end position="1180"/>
    </location>
</feature>
<feature type="domain" description="EGF-like" evidence="19">
    <location>
        <begin position="250"/>
        <end position="287"/>
    </location>
</feature>
<evidence type="ECO:0000256" key="14">
    <source>
        <dbReference type="ARBA" id="ARBA00060989"/>
    </source>
</evidence>
<dbReference type="InterPro" id="IPR001791">
    <property type="entry name" value="Laminin_G"/>
</dbReference>
<keyword evidence="3" id="KW-0217">Developmental protein</keyword>
<evidence type="ECO:0000256" key="11">
    <source>
        <dbReference type="ARBA" id="ARBA00023157"/>
    </source>
</evidence>
<feature type="domain" description="Laminin G" evidence="18">
    <location>
        <begin position="1500"/>
        <end position="1703"/>
    </location>
</feature>
<dbReference type="PRINTS" id="PR00010">
    <property type="entry name" value="EGFBLOOD"/>
</dbReference>
<gene>
    <name evidence="20" type="ORF">HERILL_LOCUS15618</name>
</gene>